<dbReference type="Proteomes" id="UP000192578">
    <property type="component" value="Unassembled WGS sequence"/>
</dbReference>
<keyword evidence="3" id="KW-1185">Reference proteome</keyword>
<evidence type="ECO:0000256" key="1">
    <source>
        <dbReference type="SAM" id="Phobius"/>
    </source>
</evidence>
<reference evidence="3" key="1">
    <citation type="submission" date="2017-01" db="EMBL/GenBank/DDBJ databases">
        <title>Comparative genomics of anhydrobiosis in the tardigrade Hypsibius dujardini.</title>
        <authorList>
            <person name="Yoshida Y."/>
            <person name="Koutsovoulos G."/>
            <person name="Laetsch D."/>
            <person name="Stevens L."/>
            <person name="Kumar S."/>
            <person name="Horikawa D."/>
            <person name="Ishino K."/>
            <person name="Komine S."/>
            <person name="Tomita M."/>
            <person name="Blaxter M."/>
            <person name="Arakawa K."/>
        </authorList>
    </citation>
    <scope>NUCLEOTIDE SEQUENCE [LARGE SCALE GENOMIC DNA]</scope>
    <source>
        <strain evidence="3">Z151</strain>
    </source>
</reference>
<evidence type="ECO:0000313" key="2">
    <source>
        <dbReference type="EMBL" id="OQV14548.1"/>
    </source>
</evidence>
<accession>A0A1W0WH69</accession>
<keyword evidence="1" id="KW-1133">Transmembrane helix</keyword>
<sequence>MLLLLLERDMYLEDKKGCQTEKDPLRGGARHATAVDKEMVERPVEAASKAATQLALNQHDECETHIIEDSDDINDRGHPQMHPQGLIAVEVVGDHQAAADESPELGHTTLQPDIWISMVPQEQLGERPDRSGFGCMHGSLTSVMLLLLTGGGIAAGLVASITRSTSQ</sequence>
<gene>
    <name evidence="2" type="ORF">BV898_11269</name>
</gene>
<comment type="caution">
    <text evidence="2">The sequence shown here is derived from an EMBL/GenBank/DDBJ whole genome shotgun (WGS) entry which is preliminary data.</text>
</comment>
<evidence type="ECO:0000313" key="3">
    <source>
        <dbReference type="Proteomes" id="UP000192578"/>
    </source>
</evidence>
<feature type="transmembrane region" description="Helical" evidence="1">
    <location>
        <begin position="140"/>
        <end position="161"/>
    </location>
</feature>
<keyword evidence="1" id="KW-0812">Transmembrane</keyword>
<keyword evidence="1" id="KW-0472">Membrane</keyword>
<dbReference type="EMBL" id="MTYJ01000103">
    <property type="protein sequence ID" value="OQV14548.1"/>
    <property type="molecule type" value="Genomic_DNA"/>
</dbReference>
<proteinExistence type="predicted"/>
<dbReference type="AlphaFoldDB" id="A0A1W0WH69"/>
<organism evidence="2 3">
    <name type="scientific">Hypsibius exemplaris</name>
    <name type="common">Freshwater tardigrade</name>
    <dbReference type="NCBI Taxonomy" id="2072580"/>
    <lineage>
        <taxon>Eukaryota</taxon>
        <taxon>Metazoa</taxon>
        <taxon>Ecdysozoa</taxon>
        <taxon>Tardigrada</taxon>
        <taxon>Eutardigrada</taxon>
        <taxon>Parachela</taxon>
        <taxon>Hypsibioidea</taxon>
        <taxon>Hypsibiidae</taxon>
        <taxon>Hypsibius</taxon>
    </lineage>
</organism>
<protein>
    <submittedName>
        <fullName evidence="2">Uncharacterized protein</fullName>
    </submittedName>
</protein>
<name>A0A1W0WH69_HYPEX</name>